<reference evidence="5" key="2">
    <citation type="submission" date="2024-04" db="EMBL/GenBank/DDBJ databases">
        <authorList>
            <person name="Chen Y."/>
            <person name="Shah S."/>
            <person name="Dougan E. K."/>
            <person name="Thang M."/>
            <person name="Chan C."/>
        </authorList>
    </citation>
    <scope>NUCLEOTIDE SEQUENCE [LARGE SCALE GENOMIC DNA]</scope>
</reference>
<dbReference type="GO" id="GO:0015074">
    <property type="term" value="P:DNA integration"/>
    <property type="evidence" value="ECO:0007669"/>
    <property type="project" value="InterPro"/>
</dbReference>
<dbReference type="InterPro" id="IPR012337">
    <property type="entry name" value="RNaseH-like_sf"/>
</dbReference>
<proteinExistence type="predicted"/>
<keyword evidence="7" id="KW-1185">Reference proteome</keyword>
<organism evidence="4">
    <name type="scientific">Cladocopium goreaui</name>
    <dbReference type="NCBI Taxonomy" id="2562237"/>
    <lineage>
        <taxon>Eukaryota</taxon>
        <taxon>Sar</taxon>
        <taxon>Alveolata</taxon>
        <taxon>Dinophyceae</taxon>
        <taxon>Suessiales</taxon>
        <taxon>Symbiodiniaceae</taxon>
        <taxon>Cladocopium</taxon>
    </lineage>
</organism>
<gene>
    <name evidence="4" type="ORF">C1SCF055_LOCUS40417</name>
</gene>
<feature type="compositionally biased region" description="Basic and acidic residues" evidence="1">
    <location>
        <begin position="715"/>
        <end position="732"/>
    </location>
</feature>
<dbReference type="EMBL" id="CAMXCT020006539">
    <property type="protein sequence ID" value="CAL1168971.1"/>
    <property type="molecule type" value="Genomic_DNA"/>
</dbReference>
<feature type="compositionally biased region" description="Polar residues" evidence="1">
    <location>
        <begin position="358"/>
        <end position="375"/>
    </location>
</feature>
<dbReference type="InterPro" id="IPR043502">
    <property type="entry name" value="DNA/RNA_pol_sf"/>
</dbReference>
<dbReference type="InterPro" id="IPR036397">
    <property type="entry name" value="RNaseH_sf"/>
</dbReference>
<sequence>MGLQFVPVCVLGWRFRGFQRSTLGRLAQVVSKISASAHQPQQRRPRPQPRLGQPRPQPRLSQPRPQPQLGQPRPPPPPSPPPPPPAPPAVECPSGSLPYNFSFRPGMGRQLSFNEEIVTDSGVFFAGVSLPPSPTPCIGAGIWTPITNLNDGDLLGCPDNGNNAINGVNGDGCNLLVVLEDESQLNDTSNIKIDDCRQGGSIISLQLVPPQPVLSYSFWDNENGEGSLFTWQNENGASNTVNIPVSGNNNGVTEDISTNQQLPPNDVQFVNVTYGGSGGLQTLRLCSTTTTTPMVNEPPPTTTGAVVEGDPHIHTFEGERATNQELQQGMEEMKKAQERLEREAKESQELPLEDAKGSTASAPGQANPGDSQPGTVRTPATIEGPRKEEANRHRRTLRQGGFALHLFSGDEEGYTLKRSIKGQGGPHQRLLEIDIKHGPSHDLLKGNGPYAALLRAAVEGKILSVIGGPNCRSRSVLRHRPVPGQPDAPRPIRCWDGGEFGAPWITSKEEAMLREDDVLMWRMLFLFMVAEYTRRAQMKVDPVHLVLEQPASPKSYEPEAVSFWDTKEWKGIRDEFKLNEVTFNQGNLGGLAPKPTTLGTTFDLCMEDYERPLQRDQEVKSSKQLERWAPGLMDAVGAATVKEVFKQTPQLKEEEGGLEEAPALEALQDDGGECRGVAEEWQQPERLPPNAVGMVRGDQSSPRRPPPAEAEELAEEKREEEQDDGGECRGVAEEWQQPERLPPSVVGMVRGDQLSPRRPPPADAEQPVEAQEEEEKVEGPEEPDPKEELEMRVFKMALPMRSKKAKEVTRAAMEMILKLKMDGYQVSRIHSDRGHEFLGSFETWMKARGILLTRTSGDDPRANGRAEATVKSVKNQIRRILMHAGVGSQWWPWALRYLNEVYRCQRLDKVPDFPLFLQDVLVRRRRWKKQAFEPTVEVSKYLGPAPEENGHWIKAGDEAPRVTRCFMRKALERPDEGVWLAVEREVLDALTKRRRLRGKTTVRRLQMEEPENDEEEEAAKVAKMRMQFTKVVEEEMKMMLEDDQELITEEIEILASLKKILNSQEVNEDDEILQTKIISLQEVSKKWQEWLPAIDAEVSSLLEEKEAMEEVSGEKLEALLKEAEEKGMQVEFLPSKLVCTKKPGKKGGRNKIRWVICGNFEQVKEGENTFSSGADASALRLLVVTASKHQWAAGTVDIKTAFLNASMDPQDQPSLLLVKPPPLLLEKRYMKAGTYYLPKRAVYGLRRSPRLWGDCRDEGLHHMKVHVQEGERDLTLRLIPLDSEPNLWRIEEAVMTSIRKLWTTSEPDQVGVKPIRFLGVEISKVFDQEKGRDIWYIGQQSYIKELLAQDEDEVLERKIPITKDQSQFAAEEKKTPDLIKAAQKATGEMLWLVTRTRADLMYAVSRMGSNVTKAPQKVLQIYQQIKGYLKKTWKLGLRFDAAGQDPVMIEAFSDASFAPEGEVSHGAFLVKVAGCLVFWRSGRQSFITLSTAEAEMMEIMESMVAGESIGAIADELYGELHRKSWTDSQAALSILSSDGGSWRTRHLRLRAAAARQSINQGNWSIQHQPGNKMTADIGTKPLSSERIKVLREEMNMFEVPSTEKEEEEKNVDESVSRLREGAGADLEKAAVASRLREGAGADLEKAAVASRLREGAGADLEKAAVASRLGEGAGADLEKAAVALRLREGAGADLEKAAVALKLLTLAAVLSVAKGEEEEESDQDGMMEFNMMMAVFTVMVIGATLAIQCLWKAWTERLRTRVRSQAGSANQGLVAERKGKGKGGESRGVAEEWQQPVRLPPSAVGMVRGDQTSPRRPPPSTGAVGMVRGDQLSPRRPPPSTEGQGATLPQSPSRFEDPSSESSEERPYRPLDERHIPEVDIEGELLRIAEEEAMVLDVQSDFSADSWKTPSWSSFVG</sequence>
<keyword evidence="2" id="KW-0812">Transmembrane</keyword>
<evidence type="ECO:0000313" key="4">
    <source>
        <dbReference type="EMBL" id="CAI4015596.1"/>
    </source>
</evidence>
<dbReference type="PANTHER" id="PTHR48125:SF12">
    <property type="entry name" value="AT HOOK TRANSCRIPTION FACTOR FAMILY-RELATED"/>
    <property type="match status" value="1"/>
</dbReference>
<feature type="domain" description="Integrase catalytic" evidence="3">
    <location>
        <begin position="794"/>
        <end position="919"/>
    </location>
</feature>
<feature type="compositionally biased region" description="Low complexity" evidence="1">
    <location>
        <begin position="49"/>
        <end position="71"/>
    </location>
</feature>
<accession>A0A9P1GIW2</accession>
<dbReference type="SUPFAM" id="SSF56672">
    <property type="entry name" value="DNA/RNA polymerases"/>
    <property type="match status" value="1"/>
</dbReference>
<protein>
    <submittedName>
        <fullName evidence="6">Copia protein</fullName>
    </submittedName>
</protein>
<feature type="region of interest" description="Disordered" evidence="1">
    <location>
        <begin position="682"/>
        <end position="786"/>
    </location>
</feature>
<feature type="compositionally biased region" description="Polar residues" evidence="1">
    <location>
        <begin position="1841"/>
        <end position="1850"/>
    </location>
</feature>
<feature type="compositionally biased region" description="Basic and acidic residues" evidence="1">
    <location>
        <begin position="331"/>
        <end position="356"/>
    </location>
</feature>
<evidence type="ECO:0000256" key="1">
    <source>
        <dbReference type="SAM" id="MobiDB-lite"/>
    </source>
</evidence>
<dbReference type="GO" id="GO:0003676">
    <property type="term" value="F:nucleic acid binding"/>
    <property type="evidence" value="ECO:0007669"/>
    <property type="project" value="InterPro"/>
</dbReference>
<dbReference type="Proteomes" id="UP001152797">
    <property type="component" value="Unassembled WGS sequence"/>
</dbReference>
<evidence type="ECO:0000259" key="3">
    <source>
        <dbReference type="PROSITE" id="PS50994"/>
    </source>
</evidence>
<dbReference type="EMBL" id="CAMXCT010006539">
    <property type="protein sequence ID" value="CAI4015596.1"/>
    <property type="molecule type" value="Genomic_DNA"/>
</dbReference>
<feature type="compositionally biased region" description="Basic and acidic residues" evidence="1">
    <location>
        <begin position="1863"/>
        <end position="1877"/>
    </location>
</feature>
<dbReference type="OrthoDB" id="444716at2759"/>
<dbReference type="Gene3D" id="3.30.420.10">
    <property type="entry name" value="Ribonuclease H-like superfamily/Ribonuclease H"/>
    <property type="match status" value="1"/>
</dbReference>
<dbReference type="SUPFAM" id="SSF53098">
    <property type="entry name" value="Ribonuclease H-like"/>
    <property type="match status" value="1"/>
</dbReference>
<dbReference type="PANTHER" id="PTHR48125">
    <property type="entry name" value="LP07818P1"/>
    <property type="match status" value="1"/>
</dbReference>
<evidence type="ECO:0000313" key="6">
    <source>
        <dbReference type="EMBL" id="CAL4802908.1"/>
    </source>
</evidence>
<dbReference type="InterPro" id="IPR013103">
    <property type="entry name" value="RVT_2"/>
</dbReference>
<keyword evidence="2" id="KW-1133">Transmembrane helix</keyword>
<evidence type="ECO:0000256" key="2">
    <source>
        <dbReference type="SAM" id="Phobius"/>
    </source>
</evidence>
<dbReference type="Pfam" id="PF07727">
    <property type="entry name" value="RVT_2"/>
    <property type="match status" value="1"/>
</dbReference>
<keyword evidence="2" id="KW-0472">Membrane</keyword>
<evidence type="ECO:0000313" key="5">
    <source>
        <dbReference type="EMBL" id="CAL1168971.1"/>
    </source>
</evidence>
<dbReference type="InterPro" id="IPR001584">
    <property type="entry name" value="Integrase_cat-core"/>
</dbReference>
<reference evidence="4" key="1">
    <citation type="submission" date="2022-10" db="EMBL/GenBank/DDBJ databases">
        <authorList>
            <person name="Chen Y."/>
            <person name="Dougan E. K."/>
            <person name="Chan C."/>
            <person name="Rhodes N."/>
            <person name="Thang M."/>
        </authorList>
    </citation>
    <scope>NUCLEOTIDE SEQUENCE</scope>
</reference>
<name>A0A9P1GIW2_9DINO</name>
<evidence type="ECO:0000313" key="7">
    <source>
        <dbReference type="Proteomes" id="UP001152797"/>
    </source>
</evidence>
<dbReference type="PROSITE" id="PS50994">
    <property type="entry name" value="INTEGRASE"/>
    <property type="match status" value="1"/>
</dbReference>
<feature type="region of interest" description="Disordered" evidence="1">
    <location>
        <begin position="33"/>
        <end position="93"/>
    </location>
</feature>
<feature type="compositionally biased region" description="Pro residues" evidence="1">
    <location>
        <begin position="72"/>
        <end position="90"/>
    </location>
</feature>
<dbReference type="EMBL" id="CAMXCT030006539">
    <property type="protein sequence ID" value="CAL4802908.1"/>
    <property type="molecule type" value="Genomic_DNA"/>
</dbReference>
<feature type="compositionally biased region" description="Basic and acidic residues" evidence="1">
    <location>
        <begin position="1775"/>
        <end position="1790"/>
    </location>
</feature>
<feature type="transmembrane region" description="Helical" evidence="2">
    <location>
        <begin position="1731"/>
        <end position="1751"/>
    </location>
</feature>
<comment type="caution">
    <text evidence="4">The sequence shown here is derived from an EMBL/GenBank/DDBJ whole genome shotgun (WGS) entry which is preliminary data.</text>
</comment>
<feature type="region of interest" description="Disordered" evidence="1">
    <location>
        <begin position="1763"/>
        <end position="1877"/>
    </location>
</feature>
<dbReference type="CDD" id="cd09272">
    <property type="entry name" value="RNase_HI_RT_Ty1"/>
    <property type="match status" value="1"/>
</dbReference>
<feature type="region of interest" description="Disordered" evidence="1">
    <location>
        <begin position="330"/>
        <end position="395"/>
    </location>
</feature>
<feature type="compositionally biased region" description="Acidic residues" evidence="1">
    <location>
        <begin position="770"/>
        <end position="785"/>
    </location>
</feature>